<dbReference type="Proteomes" id="UP001236014">
    <property type="component" value="Chromosome"/>
</dbReference>
<dbReference type="AlphaFoldDB" id="A0A9Y2N1G1"/>
<dbReference type="RefSeq" id="WP_285973580.1">
    <property type="nucleotide sequence ID" value="NZ_CP127294.1"/>
</dbReference>
<gene>
    <name evidence="1" type="ORF">QRX50_20775</name>
</gene>
<dbReference type="KEGG" id="acab:QRX50_20775"/>
<dbReference type="EMBL" id="CP127294">
    <property type="protein sequence ID" value="WIX83019.1"/>
    <property type="molecule type" value="Genomic_DNA"/>
</dbReference>
<accession>A0A9Y2N1G1</accession>
<name>A0A9Y2N1G1_9PSEU</name>
<sequence>MAWEELKSAYRDSQKRWYDEVVQLDFDVRRGAMFTGVKTLHDGVQVLEEIAKKLDS</sequence>
<proteinExistence type="predicted"/>
<evidence type="ECO:0000313" key="2">
    <source>
        <dbReference type="Proteomes" id="UP001236014"/>
    </source>
</evidence>
<protein>
    <submittedName>
        <fullName evidence="1">Uncharacterized protein</fullName>
    </submittedName>
</protein>
<keyword evidence="2" id="KW-1185">Reference proteome</keyword>
<evidence type="ECO:0000313" key="1">
    <source>
        <dbReference type="EMBL" id="WIX83019.1"/>
    </source>
</evidence>
<organism evidence="1 2">
    <name type="scientific">Amycolatopsis carbonis</name>
    <dbReference type="NCBI Taxonomy" id="715471"/>
    <lineage>
        <taxon>Bacteria</taxon>
        <taxon>Bacillati</taxon>
        <taxon>Actinomycetota</taxon>
        <taxon>Actinomycetes</taxon>
        <taxon>Pseudonocardiales</taxon>
        <taxon>Pseudonocardiaceae</taxon>
        <taxon>Amycolatopsis</taxon>
    </lineage>
</organism>
<reference evidence="1 2" key="1">
    <citation type="submission" date="2023-06" db="EMBL/GenBank/DDBJ databases">
        <authorList>
            <person name="Oyuntsetseg B."/>
            <person name="Kim S.B."/>
        </authorList>
    </citation>
    <scope>NUCLEOTIDE SEQUENCE [LARGE SCALE GENOMIC DNA]</scope>
    <source>
        <strain evidence="1 2">2-15</strain>
    </source>
</reference>